<dbReference type="Pfam" id="PF00026">
    <property type="entry name" value="Asp"/>
    <property type="match status" value="1"/>
</dbReference>
<dbReference type="InterPro" id="IPR034164">
    <property type="entry name" value="Pepsin-like_dom"/>
</dbReference>
<keyword evidence="6" id="KW-1185">Reference proteome</keyword>
<dbReference type="PANTHER" id="PTHR47966">
    <property type="entry name" value="BETA-SITE APP-CLEAVING ENZYME, ISOFORM A-RELATED"/>
    <property type="match status" value="1"/>
</dbReference>
<reference evidence="5 6" key="1">
    <citation type="submission" date="2016-03" db="EMBL/GenBank/DDBJ databases">
        <authorList>
            <person name="Ploux O."/>
        </authorList>
    </citation>
    <scope>NUCLEOTIDE SEQUENCE [LARGE SCALE GENOMIC DNA]</scope>
    <source>
        <strain evidence="5 6">UAMH 11012</strain>
    </source>
</reference>
<dbReference type="GO" id="GO:0006508">
    <property type="term" value="P:proteolysis"/>
    <property type="evidence" value="ECO:0007669"/>
    <property type="project" value="InterPro"/>
</dbReference>
<dbReference type="EMBL" id="FJOG01000021">
    <property type="protein sequence ID" value="CZR62579.1"/>
    <property type="molecule type" value="Genomic_DNA"/>
</dbReference>
<dbReference type="SUPFAM" id="SSF50630">
    <property type="entry name" value="Acid proteases"/>
    <property type="match status" value="1"/>
</dbReference>
<protein>
    <recommendedName>
        <fullName evidence="4">Peptidase A1 domain-containing protein</fullName>
    </recommendedName>
</protein>
<gene>
    <name evidence="5" type="ORF">PAC_12476</name>
</gene>
<dbReference type="PANTHER" id="PTHR47966:SF47">
    <property type="entry name" value="ENDOPEPTIDASE, PUTATIVE (AFU_ORTHOLOGUE AFUA_3G01220)-RELATED"/>
    <property type="match status" value="1"/>
</dbReference>
<feature type="active site" evidence="2">
    <location>
        <position position="71"/>
    </location>
</feature>
<dbReference type="InterPro" id="IPR033121">
    <property type="entry name" value="PEPTIDASE_A1"/>
</dbReference>
<dbReference type="GO" id="GO:0004190">
    <property type="term" value="F:aspartic-type endopeptidase activity"/>
    <property type="evidence" value="ECO:0007669"/>
    <property type="project" value="InterPro"/>
</dbReference>
<feature type="chain" id="PRO_5013199672" description="Peptidase A1 domain-containing protein" evidence="3">
    <location>
        <begin position="20"/>
        <end position="428"/>
    </location>
</feature>
<evidence type="ECO:0000313" key="5">
    <source>
        <dbReference type="EMBL" id="CZR62579.1"/>
    </source>
</evidence>
<dbReference type="CDD" id="cd05471">
    <property type="entry name" value="pepsin_like"/>
    <property type="match status" value="1"/>
</dbReference>
<dbReference type="PROSITE" id="PS51767">
    <property type="entry name" value="PEPTIDASE_A1"/>
    <property type="match status" value="1"/>
</dbReference>
<evidence type="ECO:0000256" key="1">
    <source>
        <dbReference type="ARBA" id="ARBA00007447"/>
    </source>
</evidence>
<sequence length="428" mass="45785">MSAVFRIISSLAVLSATAAYPSNTFPLHRRQSEITRRGFSKGSASLLSTQLGEVVDVEVNLGGQSFLVELDLGSSDLWVVGDGYKCIDPSTNGILPQSSCLYGNKTYSPSETFFPIPNQNFGVFYGAGIAAGILGNDTVTFANISVPRQKVGIAQSTTNQGDGVNSGLLGLAYPALTSAHPGTSIDNTTFLYNRIPYDPLLFNMANQGLIEPFFSLAIERTSFDEATGPGGLLSIGEIAPVPHSHEWASTPVVILPDIPINVTANISQISYWALEIQGVYYGNRQSPVKSNCTTEPANLDHLSKNDTSFNGILDNGNLLTFLPAAVAEAVNAQFSPPATLAEGTYTWSVPCNATAPAFGLEIARQIFWHDARDMIINNGDGTCSSPIARAEDVTLDGFVGHFIGIQFFKNVLAVFDFGKDEIRLAART</sequence>
<comment type="similarity">
    <text evidence="1">Belongs to the peptidase A1 family.</text>
</comment>
<evidence type="ECO:0000313" key="6">
    <source>
        <dbReference type="Proteomes" id="UP000184330"/>
    </source>
</evidence>
<name>A0A1L7XC20_9HELO</name>
<dbReference type="InterPro" id="IPR001461">
    <property type="entry name" value="Aspartic_peptidase_A1"/>
</dbReference>
<dbReference type="STRING" id="576137.A0A1L7XC20"/>
<dbReference type="PRINTS" id="PR00792">
    <property type="entry name" value="PEPSIN"/>
</dbReference>
<evidence type="ECO:0000259" key="4">
    <source>
        <dbReference type="PROSITE" id="PS51767"/>
    </source>
</evidence>
<dbReference type="GO" id="GO:0000324">
    <property type="term" value="C:fungal-type vacuole"/>
    <property type="evidence" value="ECO:0007669"/>
    <property type="project" value="TreeGrafter"/>
</dbReference>
<feature type="signal peptide" evidence="3">
    <location>
        <begin position="1"/>
        <end position="19"/>
    </location>
</feature>
<dbReference type="OrthoDB" id="15189at2759"/>
<dbReference type="AlphaFoldDB" id="A0A1L7XC20"/>
<feature type="active site" evidence="2">
    <location>
        <position position="314"/>
    </location>
</feature>
<dbReference type="InterPro" id="IPR021109">
    <property type="entry name" value="Peptidase_aspartic_dom_sf"/>
</dbReference>
<proteinExistence type="inferred from homology"/>
<evidence type="ECO:0000256" key="2">
    <source>
        <dbReference type="PIRSR" id="PIRSR601461-1"/>
    </source>
</evidence>
<evidence type="ECO:0000256" key="3">
    <source>
        <dbReference type="SAM" id="SignalP"/>
    </source>
</evidence>
<organism evidence="5 6">
    <name type="scientific">Phialocephala subalpina</name>
    <dbReference type="NCBI Taxonomy" id="576137"/>
    <lineage>
        <taxon>Eukaryota</taxon>
        <taxon>Fungi</taxon>
        <taxon>Dikarya</taxon>
        <taxon>Ascomycota</taxon>
        <taxon>Pezizomycotina</taxon>
        <taxon>Leotiomycetes</taxon>
        <taxon>Helotiales</taxon>
        <taxon>Mollisiaceae</taxon>
        <taxon>Phialocephala</taxon>
        <taxon>Phialocephala fortinii species complex</taxon>
    </lineage>
</organism>
<dbReference type="Proteomes" id="UP000184330">
    <property type="component" value="Unassembled WGS sequence"/>
</dbReference>
<feature type="domain" description="Peptidase A1" evidence="4">
    <location>
        <begin position="53"/>
        <end position="425"/>
    </location>
</feature>
<accession>A0A1L7XC20</accession>
<dbReference type="Gene3D" id="2.40.70.10">
    <property type="entry name" value="Acid Proteases"/>
    <property type="match status" value="2"/>
</dbReference>
<keyword evidence="3" id="KW-0732">Signal</keyword>